<dbReference type="RefSeq" id="WP_079646214.1">
    <property type="nucleotide sequence ID" value="NZ_FUYM01000001.1"/>
</dbReference>
<keyword evidence="2" id="KW-0378">Hydrolase</keyword>
<dbReference type="OrthoDB" id="528805at2"/>
<evidence type="ECO:0000313" key="8">
    <source>
        <dbReference type="Proteomes" id="UP000189818"/>
    </source>
</evidence>
<dbReference type="InterPro" id="IPR036286">
    <property type="entry name" value="LexA/Signal_pep-like_sf"/>
</dbReference>
<proteinExistence type="predicted"/>
<evidence type="ECO:0000256" key="5">
    <source>
        <dbReference type="ARBA" id="ARBA00023163"/>
    </source>
</evidence>
<dbReference type="GO" id="GO:0016020">
    <property type="term" value="C:membrane"/>
    <property type="evidence" value="ECO:0007669"/>
    <property type="project" value="InterPro"/>
</dbReference>
<reference evidence="8" key="1">
    <citation type="submission" date="2017-02" db="EMBL/GenBank/DDBJ databases">
        <authorList>
            <person name="Varghese N."/>
            <person name="Submissions S."/>
        </authorList>
    </citation>
    <scope>NUCLEOTIDE SEQUENCE [LARGE SCALE GENOMIC DNA]</scope>
    <source>
        <strain evidence="8">UM2</strain>
    </source>
</reference>
<evidence type="ECO:0000313" key="7">
    <source>
        <dbReference type="EMBL" id="SKB26359.1"/>
    </source>
</evidence>
<keyword evidence="3" id="KW-0805">Transcription regulation</keyword>
<dbReference type="GO" id="GO:0004252">
    <property type="term" value="F:serine-type endopeptidase activity"/>
    <property type="evidence" value="ECO:0007669"/>
    <property type="project" value="InterPro"/>
</dbReference>
<protein>
    <submittedName>
        <fullName evidence="7">Phage repressor protein C, contains Cro/C1-type HTH and peptisase s24 domains</fullName>
    </submittedName>
</protein>
<name>A0A1T4ZV21_9SPHN</name>
<organism evidence="7 8">
    <name type="scientific">Rhizorhabdus histidinilytica</name>
    <dbReference type="NCBI Taxonomy" id="439228"/>
    <lineage>
        <taxon>Bacteria</taxon>
        <taxon>Pseudomonadati</taxon>
        <taxon>Pseudomonadota</taxon>
        <taxon>Alphaproteobacteria</taxon>
        <taxon>Sphingomonadales</taxon>
        <taxon>Sphingomonadaceae</taxon>
        <taxon>Rhizorhabdus</taxon>
    </lineage>
</organism>
<dbReference type="STRING" id="439228.SAMN06295920_101241"/>
<dbReference type="PANTHER" id="PTHR40661:SF3">
    <property type="entry name" value="FELS-1 PROPHAGE TRANSCRIPTIONAL REGULATOR"/>
    <property type="match status" value="1"/>
</dbReference>
<keyword evidence="5" id="KW-0804">Transcription</keyword>
<dbReference type="SUPFAM" id="SSF51306">
    <property type="entry name" value="LexA/Signal peptidase"/>
    <property type="match status" value="1"/>
</dbReference>
<evidence type="ECO:0000256" key="1">
    <source>
        <dbReference type="ARBA" id="ARBA00022670"/>
    </source>
</evidence>
<feature type="domain" description="Peptidase S24/S26A/S26B/S26C" evidence="6">
    <location>
        <begin position="94"/>
        <end position="209"/>
    </location>
</feature>
<evidence type="ECO:0000256" key="4">
    <source>
        <dbReference type="ARBA" id="ARBA00023125"/>
    </source>
</evidence>
<dbReference type="InterPro" id="IPR039418">
    <property type="entry name" value="LexA-like"/>
</dbReference>
<keyword evidence="4" id="KW-0238">DNA-binding</keyword>
<keyword evidence="8" id="KW-1185">Reference proteome</keyword>
<dbReference type="InterPro" id="IPR019756">
    <property type="entry name" value="Pept_S26A_signal_pept_1_Ser-AS"/>
</dbReference>
<dbReference type="Gene3D" id="2.10.109.10">
    <property type="entry name" value="Umud Fragment, subunit A"/>
    <property type="match status" value="1"/>
</dbReference>
<evidence type="ECO:0000259" key="6">
    <source>
        <dbReference type="Pfam" id="PF00717"/>
    </source>
</evidence>
<dbReference type="Proteomes" id="UP000189818">
    <property type="component" value="Unassembled WGS sequence"/>
</dbReference>
<evidence type="ECO:0000256" key="2">
    <source>
        <dbReference type="ARBA" id="ARBA00022801"/>
    </source>
</evidence>
<keyword evidence="1" id="KW-0645">Protease</keyword>
<dbReference type="GO" id="GO:0003677">
    <property type="term" value="F:DNA binding"/>
    <property type="evidence" value="ECO:0007669"/>
    <property type="project" value="UniProtKB-KW"/>
</dbReference>
<evidence type="ECO:0000256" key="3">
    <source>
        <dbReference type="ARBA" id="ARBA00023015"/>
    </source>
</evidence>
<dbReference type="CDD" id="cd06529">
    <property type="entry name" value="S24_LexA-like"/>
    <property type="match status" value="1"/>
</dbReference>
<dbReference type="AlphaFoldDB" id="A0A1T4ZV21"/>
<dbReference type="PANTHER" id="PTHR40661">
    <property type="match status" value="1"/>
</dbReference>
<gene>
    <name evidence="7" type="ORF">SAMN06295920_101241</name>
</gene>
<dbReference type="GO" id="GO:0006508">
    <property type="term" value="P:proteolysis"/>
    <property type="evidence" value="ECO:0007669"/>
    <property type="project" value="UniProtKB-KW"/>
</dbReference>
<accession>A0A1T4ZV21</accession>
<dbReference type="InterPro" id="IPR015927">
    <property type="entry name" value="Peptidase_S24_S26A/B/C"/>
</dbReference>
<dbReference type="PROSITE" id="PS00501">
    <property type="entry name" value="SPASE_I_1"/>
    <property type="match status" value="1"/>
</dbReference>
<dbReference type="EMBL" id="FUYM01000001">
    <property type="protein sequence ID" value="SKB26359.1"/>
    <property type="molecule type" value="Genomic_DNA"/>
</dbReference>
<sequence length="216" mass="23555">MADDVRTALDALIRERGEDYSAISRLLGRNPAYIQQFIKRGSPRRLAEEDRVRLAAYFRVPESRLGGRSGDGPVEEATAASALVTVPRIAIGASAGPGGIAEIEERDRPIAFDDGLLRDLGAGRRAALSIIRVAGESMEPTLRDGDDILVDRDAIEVRPGGIYVLRLDDLLMVKRLLRDDRGLVVHSDNPAHPEIAGFDPATLQVIGRVLWCGRKL</sequence>
<dbReference type="Pfam" id="PF00717">
    <property type="entry name" value="Peptidase_S24"/>
    <property type="match status" value="1"/>
</dbReference>